<dbReference type="GO" id="GO:0090435">
    <property type="term" value="P:protein localization to nuclear envelope"/>
    <property type="evidence" value="ECO:0007669"/>
    <property type="project" value="TreeGrafter"/>
</dbReference>
<dbReference type="GO" id="GO:0007097">
    <property type="term" value="P:nuclear migration"/>
    <property type="evidence" value="ECO:0007669"/>
    <property type="project" value="TreeGrafter"/>
</dbReference>
<feature type="compositionally biased region" description="Polar residues" evidence="4">
    <location>
        <begin position="22"/>
        <end position="32"/>
    </location>
</feature>
<evidence type="ECO:0000256" key="2">
    <source>
        <dbReference type="ARBA" id="ARBA00023054"/>
    </source>
</evidence>
<dbReference type="GO" id="GO:0006998">
    <property type="term" value="P:nuclear envelope organization"/>
    <property type="evidence" value="ECO:0007669"/>
    <property type="project" value="TreeGrafter"/>
</dbReference>
<dbReference type="InterPro" id="IPR039008">
    <property type="entry name" value="IF_rod_dom"/>
</dbReference>
<feature type="compositionally biased region" description="Gly residues" evidence="4">
    <location>
        <begin position="487"/>
        <end position="499"/>
    </location>
</feature>
<evidence type="ECO:0000313" key="6">
    <source>
        <dbReference type="EMBL" id="CAF1123056.1"/>
    </source>
</evidence>
<evidence type="ECO:0000256" key="4">
    <source>
        <dbReference type="SAM" id="MobiDB-lite"/>
    </source>
</evidence>
<protein>
    <recommendedName>
        <fullName evidence="5">IF rod domain-containing protein</fullName>
    </recommendedName>
</protein>
<dbReference type="Proteomes" id="UP000663854">
    <property type="component" value="Unassembled WGS sequence"/>
</dbReference>
<accession>A0A814QPE0</accession>
<sequence>MYRRHEERHEATTRDYHEIRETSPTTGATYRSSINPRVTNVQRSRPLAFGGGGGGGGSGVMTRIYQSFQSSGRRSGFGPGLAALANFPGVPIRGSNIGSTALVGLNASRQRDKRELEQLNDKFAQYVEKVRFLEAQNRKLLLELEALRNRSGQGSSRIKEMYDIEMTEAGRLIDSAKKDAAAANIKAQQAEQEVKRQRARYSETAGLRETDRKEADAIERRIAENQAQINLFRRRIADLEDEARRYKAESQRLSSEIARIQHEIQNELFLKSSCDVEKIALQDEIATLKQIHDADLAEIRSRTISTDLDPTKFFRNELSQAIREIRNDYENVVDSQRTDIHNRFQITYNELTMRLQRPDQNPLYNEQQRRQEERVRSEILQTQNRNGYLKATNQDLKNRIDELQRKLHSFREDGSLGQGRVAKDIEEARHRLERANREYNEVTSLKTSLEKEINTYRELLESQSGLRGYVDRIVQNAEQQAFDRSLGVGGGGGGGGGRTDGSTTTIRRTLYTTGSSSTGSGGISNLITQNTRPTSGYETLSSGFRSSFHGSTGGSNITRRN</sequence>
<evidence type="ECO:0000259" key="5">
    <source>
        <dbReference type="PROSITE" id="PS51842"/>
    </source>
</evidence>
<name>A0A814QPE0_9BILA</name>
<feature type="compositionally biased region" description="Low complexity" evidence="4">
    <location>
        <begin position="500"/>
        <end position="518"/>
    </location>
</feature>
<dbReference type="EMBL" id="CAJNOL010001831">
    <property type="protein sequence ID" value="CAF1425314.1"/>
    <property type="molecule type" value="Genomic_DNA"/>
</dbReference>
<dbReference type="GO" id="GO:0005200">
    <property type="term" value="F:structural constituent of cytoskeleton"/>
    <property type="evidence" value="ECO:0007669"/>
    <property type="project" value="TreeGrafter"/>
</dbReference>
<keyword evidence="2 3" id="KW-0175">Coiled coil</keyword>
<dbReference type="EMBL" id="CAJNOH010000785">
    <property type="protein sequence ID" value="CAF1123056.1"/>
    <property type="molecule type" value="Genomic_DNA"/>
</dbReference>
<dbReference type="GO" id="GO:0005882">
    <property type="term" value="C:intermediate filament"/>
    <property type="evidence" value="ECO:0007669"/>
    <property type="project" value="UniProtKB-KW"/>
</dbReference>
<evidence type="ECO:0000313" key="7">
    <source>
        <dbReference type="EMBL" id="CAF1425314.1"/>
    </source>
</evidence>
<dbReference type="Proteomes" id="UP000663870">
    <property type="component" value="Unassembled WGS sequence"/>
</dbReference>
<dbReference type="SUPFAM" id="SSF64593">
    <property type="entry name" value="Intermediate filament protein, coiled coil region"/>
    <property type="match status" value="2"/>
</dbReference>
<dbReference type="AlphaFoldDB" id="A0A814QPE0"/>
<dbReference type="GO" id="GO:0051664">
    <property type="term" value="P:nuclear pore localization"/>
    <property type="evidence" value="ECO:0007669"/>
    <property type="project" value="TreeGrafter"/>
</dbReference>
<dbReference type="SMART" id="SM01391">
    <property type="entry name" value="Filament"/>
    <property type="match status" value="1"/>
</dbReference>
<evidence type="ECO:0000256" key="3">
    <source>
        <dbReference type="SAM" id="Coils"/>
    </source>
</evidence>
<evidence type="ECO:0000256" key="1">
    <source>
        <dbReference type="ARBA" id="ARBA00022754"/>
    </source>
</evidence>
<feature type="compositionally biased region" description="Basic and acidic residues" evidence="4">
    <location>
        <begin position="1"/>
        <end position="21"/>
    </location>
</feature>
<feature type="region of interest" description="Disordered" evidence="4">
    <location>
        <begin position="484"/>
        <end position="561"/>
    </location>
</feature>
<feature type="domain" description="IF rod" evidence="5">
    <location>
        <begin position="112"/>
        <end position="467"/>
    </location>
</feature>
<reference evidence="6" key="1">
    <citation type="submission" date="2021-02" db="EMBL/GenBank/DDBJ databases">
        <authorList>
            <person name="Nowell W R."/>
        </authorList>
    </citation>
    <scope>NUCLEOTIDE SEQUENCE</scope>
</reference>
<organism evidence="6 8">
    <name type="scientific">Rotaria sordida</name>
    <dbReference type="NCBI Taxonomy" id="392033"/>
    <lineage>
        <taxon>Eukaryota</taxon>
        <taxon>Metazoa</taxon>
        <taxon>Spiralia</taxon>
        <taxon>Gnathifera</taxon>
        <taxon>Rotifera</taxon>
        <taxon>Eurotatoria</taxon>
        <taxon>Bdelloidea</taxon>
        <taxon>Philodinida</taxon>
        <taxon>Philodinidae</taxon>
        <taxon>Rotaria</taxon>
    </lineage>
</organism>
<feature type="coiled-coil region" evidence="3">
    <location>
        <begin position="365"/>
        <end position="452"/>
    </location>
</feature>
<dbReference type="GO" id="GO:0005652">
    <property type="term" value="C:nuclear lamina"/>
    <property type="evidence" value="ECO:0007669"/>
    <property type="project" value="TreeGrafter"/>
</dbReference>
<gene>
    <name evidence="7" type="ORF">JXQ802_LOCUS36103</name>
    <name evidence="6" type="ORF">PYM288_LOCUS20807</name>
</gene>
<keyword evidence="1" id="KW-0403">Intermediate filament</keyword>
<dbReference type="Pfam" id="PF00038">
    <property type="entry name" value="Filament"/>
    <property type="match status" value="1"/>
</dbReference>
<dbReference type="Gene3D" id="1.20.5.170">
    <property type="match status" value="1"/>
</dbReference>
<feature type="compositionally biased region" description="Polar residues" evidence="4">
    <location>
        <begin position="523"/>
        <end position="561"/>
    </location>
</feature>
<comment type="caution">
    <text evidence="6">The sequence shown here is derived from an EMBL/GenBank/DDBJ whole genome shotgun (WGS) entry which is preliminary data.</text>
</comment>
<feature type="region of interest" description="Disordered" evidence="4">
    <location>
        <begin position="1"/>
        <end position="32"/>
    </location>
</feature>
<proteinExistence type="predicted"/>
<keyword evidence="9" id="KW-1185">Reference proteome</keyword>
<evidence type="ECO:0000313" key="9">
    <source>
        <dbReference type="Proteomes" id="UP000663870"/>
    </source>
</evidence>
<feature type="coiled-coil region" evidence="3">
    <location>
        <begin position="102"/>
        <end position="263"/>
    </location>
</feature>
<dbReference type="PANTHER" id="PTHR45721:SF12">
    <property type="entry name" value="INTERMEDIATE FILAMENT PROTEIN IFA-1"/>
    <property type="match status" value="1"/>
</dbReference>
<evidence type="ECO:0000313" key="8">
    <source>
        <dbReference type="Proteomes" id="UP000663854"/>
    </source>
</evidence>
<dbReference type="GO" id="GO:0031507">
    <property type="term" value="P:heterochromatin formation"/>
    <property type="evidence" value="ECO:0007669"/>
    <property type="project" value="TreeGrafter"/>
</dbReference>
<dbReference type="PANTHER" id="PTHR45721">
    <property type="entry name" value="LAMIN DM0-RELATED"/>
    <property type="match status" value="1"/>
</dbReference>
<dbReference type="PROSITE" id="PS51842">
    <property type="entry name" value="IF_ROD_2"/>
    <property type="match status" value="1"/>
</dbReference>